<reference evidence="1" key="1">
    <citation type="submission" date="2020-12" db="EMBL/GenBank/DDBJ databases">
        <title>Enhanced detection system for hospital associated transmission using whole genome sequencing surveillance.</title>
        <authorList>
            <person name="Harrison L.H."/>
            <person name="Van Tyne D."/>
            <person name="Marsh J.W."/>
            <person name="Griffith M.P."/>
            <person name="Snyder D.J."/>
            <person name="Cooper V.S."/>
            <person name="Mustapha M."/>
        </authorList>
    </citation>
    <scope>NUCLEOTIDE SEQUENCE</scope>
    <source>
        <strain evidence="1">PSB00042</strain>
    </source>
</reference>
<comment type="caution">
    <text evidence="1">The sequence shown here is derived from an EMBL/GenBank/DDBJ whole genome shotgun (WGS) entry which is preliminary data.</text>
</comment>
<sequence length="93" mass="10491">MAREMPLPMRLACILPTDVAPGTAKMIRKYRVKLSLADLAPTTSFFNQSYSEAIGYLDALHDADLIDFDAWKALLDEAVVLLKRWRPPAQNQD</sequence>
<accession>A0A8I1EBM0</accession>
<dbReference type="RefSeq" id="WP_198746138.1">
    <property type="nucleotide sequence ID" value="NZ_JAEHTE010000001.1"/>
</dbReference>
<evidence type="ECO:0000313" key="2">
    <source>
        <dbReference type="Proteomes" id="UP000637061"/>
    </source>
</evidence>
<evidence type="ECO:0000313" key="1">
    <source>
        <dbReference type="EMBL" id="MBI6882521.1"/>
    </source>
</evidence>
<proteinExistence type="predicted"/>
<organism evidence="1 2">
    <name type="scientific">Pseudomonas putida</name>
    <name type="common">Arthrobacter siderocapsulatus</name>
    <dbReference type="NCBI Taxonomy" id="303"/>
    <lineage>
        <taxon>Bacteria</taxon>
        <taxon>Pseudomonadati</taxon>
        <taxon>Pseudomonadota</taxon>
        <taxon>Gammaproteobacteria</taxon>
        <taxon>Pseudomonadales</taxon>
        <taxon>Pseudomonadaceae</taxon>
        <taxon>Pseudomonas</taxon>
    </lineage>
</organism>
<protein>
    <submittedName>
        <fullName evidence="1">Uncharacterized protein</fullName>
    </submittedName>
</protein>
<dbReference type="AlphaFoldDB" id="A0A8I1EBM0"/>
<dbReference type="EMBL" id="JAEHTE010000001">
    <property type="protein sequence ID" value="MBI6882521.1"/>
    <property type="molecule type" value="Genomic_DNA"/>
</dbReference>
<dbReference type="Proteomes" id="UP000637061">
    <property type="component" value="Unassembled WGS sequence"/>
</dbReference>
<gene>
    <name evidence="1" type="ORF">JEU22_01235</name>
</gene>
<name>A0A8I1EBM0_PSEPU</name>